<evidence type="ECO:0008006" key="4">
    <source>
        <dbReference type="Google" id="ProtNLM"/>
    </source>
</evidence>
<organism evidence="2 3">
    <name type="scientific">Penicillium steckii</name>
    <dbReference type="NCBI Taxonomy" id="303698"/>
    <lineage>
        <taxon>Eukaryota</taxon>
        <taxon>Fungi</taxon>
        <taxon>Dikarya</taxon>
        <taxon>Ascomycota</taxon>
        <taxon>Pezizomycotina</taxon>
        <taxon>Eurotiomycetes</taxon>
        <taxon>Eurotiomycetidae</taxon>
        <taxon>Eurotiales</taxon>
        <taxon>Aspergillaceae</taxon>
        <taxon>Penicillium</taxon>
    </lineage>
</organism>
<name>A0A1V6TFN7_9EURO</name>
<evidence type="ECO:0000256" key="1">
    <source>
        <dbReference type="ARBA" id="ARBA00009508"/>
    </source>
</evidence>
<dbReference type="CDD" id="cd20265">
    <property type="entry name" value="Complex1_LYR_ETFRF1_LYRM5"/>
    <property type="match status" value="1"/>
</dbReference>
<comment type="similarity">
    <text evidence="1">Belongs to the complex I LYR family.</text>
</comment>
<dbReference type="GO" id="GO:0022904">
    <property type="term" value="P:respiratory electron transport chain"/>
    <property type="evidence" value="ECO:0007669"/>
    <property type="project" value="TreeGrafter"/>
</dbReference>
<keyword evidence="3" id="KW-1185">Reference proteome</keyword>
<sequence>MVAAELRGQVITVYKELLFLGREYPLGYQYFRDRLHRAFSKQSHITNEDEIRKGIARAEYVKKEVEAL</sequence>
<accession>A0A1V6TFN7</accession>
<dbReference type="OrthoDB" id="10258445at2759"/>
<proteinExistence type="inferred from homology"/>
<evidence type="ECO:0000313" key="2">
    <source>
        <dbReference type="EMBL" id="OQE24383.1"/>
    </source>
</evidence>
<dbReference type="InterPro" id="IPR045296">
    <property type="entry name" value="Complex1_LYR_ETFRF1_LYRM5"/>
</dbReference>
<comment type="caution">
    <text evidence="2">The sequence shown here is derived from an EMBL/GenBank/DDBJ whole genome shotgun (WGS) entry which is preliminary data.</text>
</comment>
<dbReference type="EMBL" id="MLKD01000007">
    <property type="protein sequence ID" value="OQE24383.1"/>
    <property type="molecule type" value="Genomic_DNA"/>
</dbReference>
<protein>
    <recommendedName>
        <fullName evidence="4">Mitochondrial zinc maintenance protein 1, mitochondrial</fullName>
    </recommendedName>
</protein>
<reference evidence="3" key="1">
    <citation type="journal article" date="2017" name="Nat. Microbiol.">
        <title>Global analysis of biosynthetic gene clusters reveals vast potential of secondary metabolite production in Penicillium species.</title>
        <authorList>
            <person name="Nielsen J.C."/>
            <person name="Grijseels S."/>
            <person name="Prigent S."/>
            <person name="Ji B."/>
            <person name="Dainat J."/>
            <person name="Nielsen K.F."/>
            <person name="Frisvad J.C."/>
            <person name="Workman M."/>
            <person name="Nielsen J."/>
        </authorList>
    </citation>
    <scope>NUCLEOTIDE SEQUENCE [LARGE SCALE GENOMIC DNA]</scope>
    <source>
        <strain evidence="3">IBT 24891</strain>
    </source>
</reference>
<evidence type="ECO:0000313" key="3">
    <source>
        <dbReference type="Proteomes" id="UP000191285"/>
    </source>
</evidence>
<dbReference type="Pfam" id="PF13233">
    <property type="entry name" value="Complex1_LYR_2"/>
    <property type="match status" value="1"/>
</dbReference>
<dbReference type="AlphaFoldDB" id="A0A1V6TFN7"/>
<gene>
    <name evidence="2" type="ORF">PENSTE_c007G06670</name>
</gene>
<dbReference type="GO" id="GO:0005739">
    <property type="term" value="C:mitochondrion"/>
    <property type="evidence" value="ECO:0007669"/>
    <property type="project" value="TreeGrafter"/>
</dbReference>
<dbReference type="STRING" id="303698.A0A1V6TFN7"/>
<dbReference type="GO" id="GO:0090324">
    <property type="term" value="P:negative regulation of oxidative phosphorylation"/>
    <property type="evidence" value="ECO:0007669"/>
    <property type="project" value="InterPro"/>
</dbReference>
<dbReference type="PANTHER" id="PTHR21024:SF0">
    <property type="entry name" value="ELECTRON TRANSFER FLAVOPROTEIN REGULATORY FACTOR 1"/>
    <property type="match status" value="1"/>
</dbReference>
<dbReference type="InterPro" id="IPR052000">
    <property type="entry name" value="ETFRF1"/>
</dbReference>
<dbReference type="PANTHER" id="PTHR21024">
    <property type="entry name" value="GROWTH HORMONE-INDUCIBLE SOLUBLE PROTEIN-RELATED"/>
    <property type="match status" value="1"/>
</dbReference>
<dbReference type="Proteomes" id="UP000191285">
    <property type="component" value="Unassembled WGS sequence"/>
</dbReference>